<dbReference type="InterPro" id="IPR036291">
    <property type="entry name" value="NAD(P)-bd_dom_sf"/>
</dbReference>
<feature type="chain" id="PRO_5003680004" evidence="4">
    <location>
        <begin position="20"/>
        <end position="289"/>
    </location>
</feature>
<dbReference type="InterPro" id="IPR008927">
    <property type="entry name" value="6-PGluconate_DH-like_C_sf"/>
</dbReference>
<gene>
    <name evidence="7" type="ordered locus">TMO_c0493</name>
</gene>
<evidence type="ECO:0000256" key="4">
    <source>
        <dbReference type="SAM" id="SignalP"/>
    </source>
</evidence>
<evidence type="ECO:0000313" key="7">
    <source>
        <dbReference type="EMBL" id="AFK57103.1"/>
    </source>
</evidence>
<feature type="domain" description="3-hydroxyisobutyrate dehydrogenase-like NAD-binding" evidence="6">
    <location>
        <begin position="168"/>
        <end position="286"/>
    </location>
</feature>
<dbReference type="SUPFAM" id="SSF51735">
    <property type="entry name" value="NAD(P)-binding Rossmann-fold domains"/>
    <property type="match status" value="1"/>
</dbReference>
<accession>I3TWG5</accession>
<proteinExistence type="predicted"/>
<keyword evidence="4" id="KW-0732">Signal</keyword>
<dbReference type="AlphaFoldDB" id="I3TWG5"/>
<geneLocation type="plasmid" evidence="7 8">
    <name>pTM3</name>
</geneLocation>
<protein>
    <submittedName>
        <fullName evidence="7">6-phosphogluconate dehydrogenase NAD-binding protein</fullName>
    </submittedName>
</protein>
<evidence type="ECO:0000256" key="2">
    <source>
        <dbReference type="ARBA" id="ARBA00023027"/>
    </source>
</evidence>
<keyword evidence="2" id="KW-0520">NAD</keyword>
<dbReference type="GO" id="GO:0016616">
    <property type="term" value="F:oxidoreductase activity, acting on the CH-OH group of donors, NAD or NADP as acceptor"/>
    <property type="evidence" value="ECO:0007669"/>
    <property type="project" value="TreeGrafter"/>
</dbReference>
<feature type="domain" description="6-phosphogluconate dehydrogenase NADP-binding" evidence="5">
    <location>
        <begin position="5"/>
        <end position="163"/>
    </location>
</feature>
<dbReference type="InterPro" id="IPR006115">
    <property type="entry name" value="6PGDH_NADP-bd"/>
</dbReference>
<reference evidence="7 8" key="1">
    <citation type="journal article" date="2012" name="J. Am. Chem. Soc.">
        <title>Bacterial biosynthesis and maturation of the didemnin anti-cancer agents.</title>
        <authorList>
            <person name="Xu Y."/>
            <person name="Kersten R.D."/>
            <person name="Nam S.J."/>
            <person name="Lu L."/>
            <person name="Al-Suwailem A.M."/>
            <person name="Zheng H."/>
            <person name="Fenical W."/>
            <person name="Dorrestein P.C."/>
            <person name="Moore B.S."/>
            <person name="Qian P.Y."/>
        </authorList>
    </citation>
    <scope>NUCLEOTIDE SEQUENCE [LARGE SCALE GENOMIC DNA]</scope>
    <source>
        <strain evidence="7 8">KA081020-065</strain>
    </source>
</reference>
<dbReference type="PANTHER" id="PTHR22981:SF7">
    <property type="entry name" value="3-HYDROXYISOBUTYRATE DEHYDROGENASE, MITOCHONDRIAL"/>
    <property type="match status" value="1"/>
</dbReference>
<dbReference type="GO" id="GO:0050661">
    <property type="term" value="F:NADP binding"/>
    <property type="evidence" value="ECO:0007669"/>
    <property type="project" value="InterPro"/>
</dbReference>
<evidence type="ECO:0000259" key="6">
    <source>
        <dbReference type="Pfam" id="PF14833"/>
    </source>
</evidence>
<dbReference type="PIRSF" id="PIRSF000103">
    <property type="entry name" value="HIBADH"/>
    <property type="match status" value="1"/>
</dbReference>
<dbReference type="Proteomes" id="UP000005258">
    <property type="component" value="Plasmid pTM3"/>
</dbReference>
<keyword evidence="1" id="KW-0560">Oxidoreductase</keyword>
<dbReference type="Pfam" id="PF14833">
    <property type="entry name" value="NAD_binding_11"/>
    <property type="match status" value="1"/>
</dbReference>
<evidence type="ECO:0000259" key="5">
    <source>
        <dbReference type="Pfam" id="PF03446"/>
    </source>
</evidence>
<dbReference type="PATRIC" id="fig|1110502.3.peg.5367"/>
<dbReference type="InterPro" id="IPR015815">
    <property type="entry name" value="HIBADH-related"/>
</dbReference>
<dbReference type="HOGENOM" id="CLU_035117_1_1_5"/>
<feature type="signal peptide" evidence="4">
    <location>
        <begin position="1"/>
        <end position="19"/>
    </location>
</feature>
<dbReference type="Pfam" id="PF03446">
    <property type="entry name" value="NAD_binding_2"/>
    <property type="match status" value="1"/>
</dbReference>
<dbReference type="Gene3D" id="3.40.50.720">
    <property type="entry name" value="NAD(P)-binding Rossmann-like Domain"/>
    <property type="match status" value="1"/>
</dbReference>
<dbReference type="PANTHER" id="PTHR22981">
    <property type="entry name" value="3-HYDROXYISOBUTYRATE DEHYDROGENASE-RELATED"/>
    <property type="match status" value="1"/>
</dbReference>
<dbReference type="SUPFAM" id="SSF48179">
    <property type="entry name" value="6-phosphogluconate dehydrogenase C-terminal domain-like"/>
    <property type="match status" value="1"/>
</dbReference>
<dbReference type="GO" id="GO:0051287">
    <property type="term" value="F:NAD binding"/>
    <property type="evidence" value="ECO:0007669"/>
    <property type="project" value="InterPro"/>
</dbReference>
<keyword evidence="8" id="KW-1185">Reference proteome</keyword>
<feature type="active site" evidence="3">
    <location>
        <position position="174"/>
    </location>
</feature>
<evidence type="ECO:0000313" key="8">
    <source>
        <dbReference type="Proteomes" id="UP000005258"/>
    </source>
</evidence>
<dbReference type="Gene3D" id="1.10.1040.10">
    <property type="entry name" value="N-(1-d-carboxylethyl)-l-norvaline Dehydrogenase, domain 2"/>
    <property type="match status" value="1"/>
</dbReference>
<evidence type="ECO:0000256" key="1">
    <source>
        <dbReference type="ARBA" id="ARBA00023002"/>
    </source>
</evidence>
<keyword evidence="7" id="KW-0614">Plasmid</keyword>
<dbReference type="KEGG" id="tmo:TMO_c0493"/>
<evidence type="ECO:0000256" key="3">
    <source>
        <dbReference type="PIRSR" id="PIRSR000103-1"/>
    </source>
</evidence>
<name>I3TWG5_TISMK</name>
<dbReference type="EMBL" id="CP003239">
    <property type="protein sequence ID" value="AFK57103.1"/>
    <property type="molecule type" value="Genomic_DNA"/>
</dbReference>
<dbReference type="InterPro" id="IPR029154">
    <property type="entry name" value="HIBADH-like_NADP-bd"/>
</dbReference>
<organism evidence="7 8">
    <name type="scientific">Tistrella mobilis (strain KA081020-065)</name>
    <dbReference type="NCBI Taxonomy" id="1110502"/>
    <lineage>
        <taxon>Bacteria</taxon>
        <taxon>Pseudomonadati</taxon>
        <taxon>Pseudomonadota</taxon>
        <taxon>Alphaproteobacteria</taxon>
        <taxon>Geminicoccales</taxon>
        <taxon>Geminicoccaceae</taxon>
        <taxon>Tistrella</taxon>
    </lineage>
</organism>
<dbReference type="InterPro" id="IPR013328">
    <property type="entry name" value="6PGD_dom2"/>
</dbReference>
<sequence length="289" mass="28584">MTDRRVAVIGLGNMGAAMAATLARAGFAVTGYDPAPDAGDRARAAGIALAASPAAAFAAADIAVLSLPMAAHVEAVLAGEGGLLAAADLTGRLVIDTTTSEPAVTRRLAAALAAAGHALVDAPVSGGPAGAAAGTLTMMVGGAAADIDRARPVLEALSAKISLCGAVGAGHVVKLVNNLLCAAHLLTVSEAVRMGVAAGVDAETLVGALNAGSGRAGVSEVNFPRWILSGSFDSGFTMGLMRKDVRLAEALAAETGQAMPLLEVAGRLWRESAADLADGEDFNRIAALD</sequence>